<dbReference type="EMBL" id="CAJNOQ010031651">
    <property type="protein sequence ID" value="CAF1581127.1"/>
    <property type="molecule type" value="Genomic_DNA"/>
</dbReference>
<feature type="compositionally biased region" description="Basic and acidic residues" evidence="1">
    <location>
        <begin position="1"/>
        <end position="12"/>
    </location>
</feature>
<evidence type="ECO:0000313" key="6">
    <source>
        <dbReference type="Proteomes" id="UP000663829"/>
    </source>
</evidence>
<gene>
    <name evidence="3" type="ORF">GPM918_LOCUS41099</name>
    <name evidence="2" type="ORF">OVA965_LOCUS26257</name>
    <name evidence="5" type="ORF">SRO942_LOCUS42112</name>
    <name evidence="4" type="ORF">TMI583_LOCUS26992</name>
</gene>
<keyword evidence="6" id="KW-1185">Reference proteome</keyword>
<dbReference type="OrthoDB" id="10168879at2759"/>
<dbReference type="EMBL" id="CAJOBA010038273">
    <property type="protein sequence ID" value="CAF4057919.1"/>
    <property type="molecule type" value="Genomic_DNA"/>
</dbReference>
<dbReference type="Proteomes" id="UP000677228">
    <property type="component" value="Unassembled WGS sequence"/>
</dbReference>
<evidence type="ECO:0000313" key="3">
    <source>
        <dbReference type="EMBL" id="CAF1581127.1"/>
    </source>
</evidence>
<evidence type="ECO:0000256" key="1">
    <source>
        <dbReference type="SAM" id="MobiDB-lite"/>
    </source>
</evidence>
<reference evidence="3" key="1">
    <citation type="submission" date="2021-02" db="EMBL/GenBank/DDBJ databases">
        <authorList>
            <person name="Nowell W R."/>
        </authorList>
    </citation>
    <scope>NUCLEOTIDE SEQUENCE</scope>
</reference>
<proteinExistence type="predicted"/>
<organism evidence="3 6">
    <name type="scientific">Didymodactylos carnosus</name>
    <dbReference type="NCBI Taxonomy" id="1234261"/>
    <lineage>
        <taxon>Eukaryota</taxon>
        <taxon>Metazoa</taxon>
        <taxon>Spiralia</taxon>
        <taxon>Gnathifera</taxon>
        <taxon>Rotifera</taxon>
        <taxon>Eurotatoria</taxon>
        <taxon>Bdelloidea</taxon>
        <taxon>Philodinida</taxon>
        <taxon>Philodinidae</taxon>
        <taxon>Didymodactylos</taxon>
    </lineage>
</organism>
<dbReference type="Proteomes" id="UP000682733">
    <property type="component" value="Unassembled WGS sequence"/>
</dbReference>
<accession>A0A815Z795</accession>
<evidence type="ECO:0000313" key="4">
    <source>
        <dbReference type="EMBL" id="CAF4057919.1"/>
    </source>
</evidence>
<dbReference type="AlphaFoldDB" id="A0A815Z795"/>
<sequence>MPPKEARGDGGYRGRGARVSDIQANRSDTFTLQASDVKSFNRLLNDLSTYLNGNGQQQTVVYIPRSIQRILEAGKTKN</sequence>
<dbReference type="EMBL" id="CAJNOK010016723">
    <property type="protein sequence ID" value="CAF1250562.1"/>
    <property type="molecule type" value="Genomic_DNA"/>
</dbReference>
<dbReference type="Proteomes" id="UP000681722">
    <property type="component" value="Unassembled WGS sequence"/>
</dbReference>
<feature type="region of interest" description="Disordered" evidence="1">
    <location>
        <begin position="1"/>
        <end position="20"/>
    </location>
</feature>
<evidence type="ECO:0000313" key="2">
    <source>
        <dbReference type="EMBL" id="CAF1250562.1"/>
    </source>
</evidence>
<name>A0A815Z795_9BILA</name>
<dbReference type="EMBL" id="CAJOBC010097614">
    <property type="protein sequence ID" value="CAF4448704.1"/>
    <property type="molecule type" value="Genomic_DNA"/>
</dbReference>
<evidence type="ECO:0000313" key="5">
    <source>
        <dbReference type="EMBL" id="CAF4448704.1"/>
    </source>
</evidence>
<comment type="caution">
    <text evidence="3">The sequence shown here is derived from an EMBL/GenBank/DDBJ whole genome shotgun (WGS) entry which is preliminary data.</text>
</comment>
<dbReference type="Proteomes" id="UP000663829">
    <property type="component" value="Unassembled WGS sequence"/>
</dbReference>
<protein>
    <submittedName>
        <fullName evidence="3">Uncharacterized protein</fullName>
    </submittedName>
</protein>